<proteinExistence type="predicted"/>
<protein>
    <submittedName>
        <fullName evidence="1">Uncharacterized protein</fullName>
    </submittedName>
</protein>
<reference evidence="1 2" key="2">
    <citation type="journal article" date="2017" name="Genome Biol. Evol.">
        <title>Trajectories and Drivers of Genome Evolution in Surface-Associated Marine Phaeobacter.</title>
        <authorList>
            <person name="Freese H.M."/>
            <person name="Sikorski J."/>
            <person name="Bunk B."/>
            <person name="Scheuner C."/>
            <person name="Meier-Kolthoff J.P."/>
            <person name="Sproer C."/>
            <person name="Gram L."/>
            <person name="Overmann J."/>
        </authorList>
    </citation>
    <scope>NUCLEOTIDE SEQUENCE [LARGE SCALE GENOMIC DNA]</scope>
    <source>
        <strain evidence="1 2">P88</strain>
    </source>
</reference>
<evidence type="ECO:0000313" key="2">
    <source>
        <dbReference type="Proteomes" id="UP000236447"/>
    </source>
</evidence>
<name>A0A2I7KBC2_9RHOB</name>
<dbReference type="EMBL" id="CP010725">
    <property type="protein sequence ID" value="AUQ99882.1"/>
    <property type="molecule type" value="Genomic_DNA"/>
</dbReference>
<evidence type="ECO:0000313" key="1">
    <source>
        <dbReference type="EMBL" id="AUQ99882.1"/>
    </source>
</evidence>
<dbReference type="AlphaFoldDB" id="A0A2I7KBC2"/>
<gene>
    <name evidence="1" type="ORF">PhaeoP88_02527</name>
</gene>
<reference evidence="1 2" key="1">
    <citation type="journal article" date="2017" name="Front. Microbiol.">
        <title>Phaeobacter piscinae sp. nov., a species of the Roseobacter group and potential aquaculture probiont.</title>
        <authorList>
            <person name="Sonnenschein E.C."/>
            <person name="Phippen C.B.W."/>
            <person name="Nielsen K.F."/>
            <person name="Mateiu R.V."/>
            <person name="Melchiorsen J."/>
            <person name="Gram L."/>
            <person name="Overmann J."/>
            <person name="Freese H.M."/>
        </authorList>
    </citation>
    <scope>NUCLEOTIDE SEQUENCE [LARGE SCALE GENOMIC DNA]</scope>
    <source>
        <strain evidence="1 2">P88</strain>
    </source>
</reference>
<organism evidence="1 2">
    <name type="scientific">Phaeobacter inhibens</name>
    <dbReference type="NCBI Taxonomy" id="221822"/>
    <lineage>
        <taxon>Bacteria</taxon>
        <taxon>Pseudomonadati</taxon>
        <taxon>Pseudomonadota</taxon>
        <taxon>Alphaproteobacteria</taxon>
        <taxon>Rhodobacterales</taxon>
        <taxon>Roseobacteraceae</taxon>
        <taxon>Phaeobacter</taxon>
    </lineage>
</organism>
<dbReference type="Proteomes" id="UP000236447">
    <property type="component" value="Chromosome"/>
</dbReference>
<sequence>MAAKERKMQRSHCFPQYAYKVGDAQMARPIFGWESPASISEK</sequence>
<accession>A0A2I7KBC2</accession>